<evidence type="ECO:0000256" key="1">
    <source>
        <dbReference type="SAM" id="SignalP"/>
    </source>
</evidence>
<organism evidence="2 3">
    <name type="scientific">Heterorhabditis bacteriophora</name>
    <name type="common">Entomopathogenic nematode worm</name>
    <dbReference type="NCBI Taxonomy" id="37862"/>
    <lineage>
        <taxon>Eukaryota</taxon>
        <taxon>Metazoa</taxon>
        <taxon>Ecdysozoa</taxon>
        <taxon>Nematoda</taxon>
        <taxon>Chromadorea</taxon>
        <taxon>Rhabditida</taxon>
        <taxon>Rhabditina</taxon>
        <taxon>Rhabditomorpha</taxon>
        <taxon>Strongyloidea</taxon>
        <taxon>Heterorhabditidae</taxon>
        <taxon>Heterorhabditis</taxon>
    </lineage>
</organism>
<name>A0A1I7WXC4_HETBA</name>
<keyword evidence="2" id="KW-1185">Reference proteome</keyword>
<evidence type="ECO:0000313" key="2">
    <source>
        <dbReference type="Proteomes" id="UP000095283"/>
    </source>
</evidence>
<feature type="signal peptide" evidence="1">
    <location>
        <begin position="1"/>
        <end position="20"/>
    </location>
</feature>
<proteinExistence type="predicted"/>
<keyword evidence="1" id="KW-0732">Signal</keyword>
<feature type="chain" id="PRO_5009310886" evidence="1">
    <location>
        <begin position="21"/>
        <end position="43"/>
    </location>
</feature>
<dbReference type="AlphaFoldDB" id="A0A1I7WXC4"/>
<protein>
    <submittedName>
        <fullName evidence="3">Uncharacterized protein</fullName>
    </submittedName>
</protein>
<reference evidence="3" key="1">
    <citation type="submission" date="2016-11" db="UniProtKB">
        <authorList>
            <consortium name="WormBaseParasite"/>
        </authorList>
    </citation>
    <scope>IDENTIFICATION</scope>
</reference>
<dbReference type="Gene3D" id="1.25.10.10">
    <property type="entry name" value="Leucine-rich Repeat Variant"/>
    <property type="match status" value="1"/>
</dbReference>
<dbReference type="Proteomes" id="UP000095283">
    <property type="component" value="Unplaced"/>
</dbReference>
<dbReference type="InterPro" id="IPR011989">
    <property type="entry name" value="ARM-like"/>
</dbReference>
<dbReference type="WBParaSite" id="Hba_09759">
    <property type="protein sequence ID" value="Hba_09759"/>
    <property type="gene ID" value="Hba_09759"/>
</dbReference>
<accession>A0A1I7WXC4</accession>
<evidence type="ECO:0000313" key="3">
    <source>
        <dbReference type="WBParaSite" id="Hba_09759"/>
    </source>
</evidence>
<sequence>MLFKDFLIVALDLLSGMAESLSTQIEPLLGRSNIMQLISLCSM</sequence>